<dbReference type="AlphaFoldDB" id="A0A6A6H836"/>
<dbReference type="Proteomes" id="UP000800092">
    <property type="component" value="Unassembled WGS sequence"/>
</dbReference>
<feature type="region of interest" description="Disordered" evidence="2">
    <location>
        <begin position="353"/>
        <end position="469"/>
    </location>
</feature>
<dbReference type="EMBL" id="ML991802">
    <property type="protein sequence ID" value="KAF2234018.1"/>
    <property type="molecule type" value="Genomic_DNA"/>
</dbReference>
<organism evidence="3 4">
    <name type="scientific">Viridothelium virens</name>
    <name type="common">Speckled blister lichen</name>
    <name type="synonym">Trypethelium virens</name>
    <dbReference type="NCBI Taxonomy" id="1048519"/>
    <lineage>
        <taxon>Eukaryota</taxon>
        <taxon>Fungi</taxon>
        <taxon>Dikarya</taxon>
        <taxon>Ascomycota</taxon>
        <taxon>Pezizomycotina</taxon>
        <taxon>Dothideomycetes</taxon>
        <taxon>Dothideomycetes incertae sedis</taxon>
        <taxon>Trypetheliales</taxon>
        <taxon>Trypetheliaceae</taxon>
        <taxon>Viridothelium</taxon>
    </lineage>
</organism>
<gene>
    <name evidence="3" type="ORF">EV356DRAFT_447443</name>
</gene>
<feature type="compositionally biased region" description="Polar residues" evidence="2">
    <location>
        <begin position="444"/>
        <end position="467"/>
    </location>
</feature>
<protein>
    <submittedName>
        <fullName evidence="3">Uncharacterized protein</fullName>
    </submittedName>
</protein>
<accession>A0A6A6H836</accession>
<evidence type="ECO:0000256" key="1">
    <source>
        <dbReference type="SAM" id="Coils"/>
    </source>
</evidence>
<evidence type="ECO:0000313" key="3">
    <source>
        <dbReference type="EMBL" id="KAF2234018.1"/>
    </source>
</evidence>
<reference evidence="3" key="1">
    <citation type="journal article" date="2020" name="Stud. Mycol.">
        <title>101 Dothideomycetes genomes: a test case for predicting lifestyles and emergence of pathogens.</title>
        <authorList>
            <person name="Haridas S."/>
            <person name="Albert R."/>
            <person name="Binder M."/>
            <person name="Bloem J."/>
            <person name="Labutti K."/>
            <person name="Salamov A."/>
            <person name="Andreopoulos B."/>
            <person name="Baker S."/>
            <person name="Barry K."/>
            <person name="Bills G."/>
            <person name="Bluhm B."/>
            <person name="Cannon C."/>
            <person name="Castanera R."/>
            <person name="Culley D."/>
            <person name="Daum C."/>
            <person name="Ezra D."/>
            <person name="Gonzalez J."/>
            <person name="Henrissat B."/>
            <person name="Kuo A."/>
            <person name="Liang C."/>
            <person name="Lipzen A."/>
            <person name="Lutzoni F."/>
            <person name="Magnuson J."/>
            <person name="Mondo S."/>
            <person name="Nolan M."/>
            <person name="Ohm R."/>
            <person name="Pangilinan J."/>
            <person name="Park H.-J."/>
            <person name="Ramirez L."/>
            <person name="Alfaro M."/>
            <person name="Sun H."/>
            <person name="Tritt A."/>
            <person name="Yoshinaga Y."/>
            <person name="Zwiers L.-H."/>
            <person name="Turgeon B."/>
            <person name="Goodwin S."/>
            <person name="Spatafora J."/>
            <person name="Crous P."/>
            <person name="Grigoriev I."/>
        </authorList>
    </citation>
    <scope>NUCLEOTIDE SEQUENCE</scope>
    <source>
        <strain evidence="3">Tuck. ex Michener</strain>
    </source>
</reference>
<feature type="compositionally biased region" description="Basic and acidic residues" evidence="2">
    <location>
        <begin position="413"/>
        <end position="426"/>
    </location>
</feature>
<keyword evidence="1" id="KW-0175">Coiled coil</keyword>
<sequence>MDLVGQLVAGFEALSEEYRELSSRHQDIEAKLSVVKNQYTSLCFRFSNVPNPPQAYAFEDKLRATTQQYSNDSRDVIDLITAGSNNERNRGSVVRIAQEAVKTLQDHMKKNPDEGVRIWKGPSADQANPLPPISENQVSLGCVMERDFTTPGTPSRLGCPFASMAGKQLSSHAASVVSRYRSSPASKSSVSRFTPQGIRSRRQSIEDPIRAETCGMETLAEPSSPAASAAICPIRFLDQHKPEEIAQYFEKHKHELPRSHEICVKRYQSNAESIRQLDAKYGNLVSMIQGLGAKHQSMLPDTPPQECDGAGEQESAAKIQKWARRVSADLEKAPEKDDRDCEEEDRLPHFDRPLKDIRVGESPSRPWGITVPPKFDRSVSIASSKPAEIANAKEGGEEPNNDTSKSKAPQCPFREHLNNGHEDKHSPTSTPEIAGKENHARCGDTTQPQSQPQPLRLDGTSNSQPQMLFTGPVFIGYPMDQALAILQQGQRQA</sequence>
<feature type="coiled-coil region" evidence="1">
    <location>
        <begin position="11"/>
        <end position="38"/>
    </location>
</feature>
<keyword evidence="4" id="KW-1185">Reference proteome</keyword>
<evidence type="ECO:0000256" key="2">
    <source>
        <dbReference type="SAM" id="MobiDB-lite"/>
    </source>
</evidence>
<name>A0A6A6H836_VIRVR</name>
<proteinExistence type="predicted"/>
<dbReference type="OrthoDB" id="5343576at2759"/>
<evidence type="ECO:0000313" key="4">
    <source>
        <dbReference type="Proteomes" id="UP000800092"/>
    </source>
</evidence>